<sequence length="232" mass="26468">MIVGSICMRGGSKGVKGKNYRNLLGKPLLSYTINCAKSSKLLEDVIISSDSDLILDLSSNYLEKEKLFKRKPELATDNASKWEVFKNLVLEYEAKNKVKITHLVDLDVTVPRRLPEHIDSCIKLSKETNADVIITGYEPERNPYFNMMEEQKDGTAVIVKKSETPIKNRQEAPNVYSLTPAVYVIKREALFNYDHWSDATCRIHPIPRDLAIDIDTELDFKLVEFLMNEDGK</sequence>
<dbReference type="Pfam" id="PF02348">
    <property type="entry name" value="CTP_transf_3"/>
    <property type="match status" value="1"/>
</dbReference>
<dbReference type="PANTHER" id="PTHR21485:SF6">
    <property type="entry name" value="N-ACYLNEURAMINATE CYTIDYLYLTRANSFERASE-RELATED"/>
    <property type="match status" value="1"/>
</dbReference>
<name>A0A7G9LCB7_9FLAO</name>
<dbReference type="InterPro" id="IPR003329">
    <property type="entry name" value="Cytidylyl_trans"/>
</dbReference>
<dbReference type="KEGG" id="ppec:H9W90_03860"/>
<dbReference type="Proteomes" id="UP000515808">
    <property type="component" value="Chromosome"/>
</dbReference>
<dbReference type="EMBL" id="CP060695">
    <property type="protein sequence ID" value="QNM86266.1"/>
    <property type="molecule type" value="Genomic_DNA"/>
</dbReference>
<reference evidence="1 2" key="1">
    <citation type="submission" date="2020-08" db="EMBL/GenBank/DDBJ databases">
        <title>Polaribacter sp. L12M9 isolated from gut of the Korean scallop.</title>
        <authorList>
            <person name="Jeong Y.S."/>
        </authorList>
    </citation>
    <scope>NUCLEOTIDE SEQUENCE [LARGE SCALE GENOMIC DNA]</scope>
    <source>
        <strain evidence="1 2">L12M9</strain>
    </source>
</reference>
<keyword evidence="2" id="KW-1185">Reference proteome</keyword>
<evidence type="ECO:0000313" key="2">
    <source>
        <dbReference type="Proteomes" id="UP000515808"/>
    </source>
</evidence>
<dbReference type="CDD" id="cd02513">
    <property type="entry name" value="CMP-NeuAc_Synthase"/>
    <property type="match status" value="1"/>
</dbReference>
<organism evidence="1 2">
    <name type="scientific">Polaribacter pectinis</name>
    <dbReference type="NCBI Taxonomy" id="2738844"/>
    <lineage>
        <taxon>Bacteria</taxon>
        <taxon>Pseudomonadati</taxon>
        <taxon>Bacteroidota</taxon>
        <taxon>Flavobacteriia</taxon>
        <taxon>Flavobacteriales</taxon>
        <taxon>Flavobacteriaceae</taxon>
    </lineage>
</organism>
<dbReference type="AlphaFoldDB" id="A0A7G9LCB7"/>
<accession>A0A7G9LCB7</accession>
<dbReference type="InterPro" id="IPR050793">
    <property type="entry name" value="CMP-NeuNAc_synthase"/>
</dbReference>
<dbReference type="RefSeq" id="WP_187483148.1">
    <property type="nucleotide sequence ID" value="NZ_CP060695.1"/>
</dbReference>
<protein>
    <submittedName>
        <fullName evidence="1">Acylneuraminate cytidylyltransferase family protein</fullName>
    </submittedName>
</protein>
<dbReference type="GO" id="GO:0008781">
    <property type="term" value="F:N-acylneuraminate cytidylyltransferase activity"/>
    <property type="evidence" value="ECO:0007669"/>
    <property type="project" value="TreeGrafter"/>
</dbReference>
<dbReference type="InterPro" id="IPR029044">
    <property type="entry name" value="Nucleotide-diphossugar_trans"/>
</dbReference>
<keyword evidence="1" id="KW-0808">Transferase</keyword>
<evidence type="ECO:0000313" key="1">
    <source>
        <dbReference type="EMBL" id="QNM86266.1"/>
    </source>
</evidence>
<gene>
    <name evidence="1" type="ORF">H9W90_03860</name>
</gene>
<dbReference type="SUPFAM" id="SSF53448">
    <property type="entry name" value="Nucleotide-diphospho-sugar transferases"/>
    <property type="match status" value="1"/>
</dbReference>
<dbReference type="Gene3D" id="3.90.550.10">
    <property type="entry name" value="Spore Coat Polysaccharide Biosynthesis Protein SpsA, Chain A"/>
    <property type="match status" value="1"/>
</dbReference>
<proteinExistence type="predicted"/>
<dbReference type="PANTHER" id="PTHR21485">
    <property type="entry name" value="HAD SUPERFAMILY MEMBERS CMAS AND KDSC"/>
    <property type="match status" value="1"/>
</dbReference>
<keyword evidence="1" id="KW-0548">Nucleotidyltransferase</keyword>